<keyword evidence="1" id="KW-0378">Hydrolase</keyword>
<gene>
    <name evidence="1" type="ORF">ACFFUV_11700</name>
</gene>
<reference evidence="1 2" key="1">
    <citation type="submission" date="2024-09" db="EMBL/GenBank/DDBJ databases">
        <authorList>
            <person name="Sun Q."/>
            <person name="Mori K."/>
        </authorList>
    </citation>
    <scope>NUCLEOTIDE SEQUENCE [LARGE SCALE GENOMIC DNA]</scope>
    <source>
        <strain evidence="1 2">CECT 8064</strain>
    </source>
</reference>
<dbReference type="Pfam" id="PF00702">
    <property type="entry name" value="Hydrolase"/>
    <property type="match status" value="1"/>
</dbReference>
<dbReference type="RefSeq" id="WP_390192793.1">
    <property type="nucleotide sequence ID" value="NZ_JBHMEP010000002.1"/>
</dbReference>
<dbReference type="InterPro" id="IPR036412">
    <property type="entry name" value="HAD-like_sf"/>
</dbReference>
<dbReference type="SUPFAM" id="SSF56784">
    <property type="entry name" value="HAD-like"/>
    <property type="match status" value="1"/>
</dbReference>
<keyword evidence="2" id="KW-1185">Reference proteome</keyword>
<dbReference type="NCBIfam" id="TIGR01509">
    <property type="entry name" value="HAD-SF-IA-v3"/>
    <property type="match status" value="1"/>
</dbReference>
<dbReference type="CDD" id="cd02603">
    <property type="entry name" value="HAD_sEH-N_like"/>
    <property type="match status" value="1"/>
</dbReference>
<evidence type="ECO:0000313" key="2">
    <source>
        <dbReference type="Proteomes" id="UP001589645"/>
    </source>
</evidence>
<dbReference type="GO" id="GO:0016787">
    <property type="term" value="F:hydrolase activity"/>
    <property type="evidence" value="ECO:0007669"/>
    <property type="project" value="UniProtKB-KW"/>
</dbReference>
<dbReference type="Proteomes" id="UP001589645">
    <property type="component" value="Unassembled WGS sequence"/>
</dbReference>
<dbReference type="SFLD" id="SFLDS00003">
    <property type="entry name" value="Haloacid_Dehalogenase"/>
    <property type="match status" value="1"/>
</dbReference>
<dbReference type="InterPro" id="IPR023214">
    <property type="entry name" value="HAD_sf"/>
</dbReference>
<protein>
    <submittedName>
        <fullName evidence="1">HAD family hydrolase</fullName>
    </submittedName>
</protein>
<sequence>MIRNVIFDIGNVLVRWSPHEILRLTFGDDVDVDTWSQDIFHSDLWEKLNRGLVTEQEAGQQFAYMLGISEQQMEILFYYVKRTQCPLYGSVELVQDIKKAGYGVYALTDNLHDIVTFLKQQYTFWPLFDGAIVSAEEGCVKPGAQIFTTLFERYDLDPACCVFLDDAQKNIVGAQQVGMQGIVFEHAQQAREQLKALGLTF</sequence>
<dbReference type="PANTHER" id="PTHR43611:SF3">
    <property type="entry name" value="FLAVIN MONONUCLEOTIDE HYDROLASE 1, CHLOROPLATIC"/>
    <property type="match status" value="1"/>
</dbReference>
<dbReference type="Gene3D" id="3.40.50.1000">
    <property type="entry name" value="HAD superfamily/HAD-like"/>
    <property type="match status" value="1"/>
</dbReference>
<dbReference type="EMBL" id="JBHMEP010000002">
    <property type="protein sequence ID" value="MFB9135626.1"/>
    <property type="molecule type" value="Genomic_DNA"/>
</dbReference>
<dbReference type="InterPro" id="IPR006439">
    <property type="entry name" value="HAD-SF_hydro_IA"/>
</dbReference>
<name>A0ABV5HMY7_9VIBR</name>
<dbReference type="InterPro" id="IPR023198">
    <property type="entry name" value="PGP-like_dom2"/>
</dbReference>
<dbReference type="PANTHER" id="PTHR43611">
    <property type="entry name" value="ALPHA-D-GLUCOSE 1-PHOSPHATE PHOSPHATASE"/>
    <property type="match status" value="1"/>
</dbReference>
<comment type="caution">
    <text evidence="1">The sequence shown here is derived from an EMBL/GenBank/DDBJ whole genome shotgun (WGS) entry which is preliminary data.</text>
</comment>
<dbReference type="SFLD" id="SFLDG01129">
    <property type="entry name" value="C1.5:_HAD__Beta-PGM__Phosphata"/>
    <property type="match status" value="1"/>
</dbReference>
<proteinExistence type="predicted"/>
<organism evidence="1 2">
    <name type="scientific">Vibrio olivae</name>
    <dbReference type="NCBI Taxonomy" id="1243002"/>
    <lineage>
        <taxon>Bacteria</taxon>
        <taxon>Pseudomonadati</taxon>
        <taxon>Pseudomonadota</taxon>
        <taxon>Gammaproteobacteria</taxon>
        <taxon>Vibrionales</taxon>
        <taxon>Vibrionaceae</taxon>
        <taxon>Vibrio</taxon>
    </lineage>
</organism>
<accession>A0ABV5HMY7</accession>
<dbReference type="Gene3D" id="1.10.150.240">
    <property type="entry name" value="Putative phosphatase, domain 2"/>
    <property type="match status" value="1"/>
</dbReference>
<evidence type="ECO:0000313" key="1">
    <source>
        <dbReference type="EMBL" id="MFB9135626.1"/>
    </source>
</evidence>